<accession>A0A8J2Q487</accession>
<comment type="caution">
    <text evidence="1">The sequence shown here is derived from an EMBL/GenBank/DDBJ whole genome shotgun (WGS) entry which is preliminary data.</text>
</comment>
<reference evidence="1" key="1">
    <citation type="submission" date="2021-06" db="EMBL/GenBank/DDBJ databases">
        <authorList>
            <person name="Hodson N. C."/>
            <person name="Mongue J. A."/>
            <person name="Jaron S. K."/>
        </authorList>
    </citation>
    <scope>NUCLEOTIDE SEQUENCE</scope>
</reference>
<evidence type="ECO:0000313" key="1">
    <source>
        <dbReference type="EMBL" id="CAG7832936.1"/>
    </source>
</evidence>
<keyword evidence="2" id="KW-1185">Reference proteome</keyword>
<dbReference type="EMBL" id="CAJVCH010567749">
    <property type="protein sequence ID" value="CAG7832936.1"/>
    <property type="molecule type" value="Genomic_DNA"/>
</dbReference>
<feature type="non-terminal residue" evidence="1">
    <location>
        <position position="1"/>
    </location>
</feature>
<gene>
    <name evidence="1" type="ORF">AFUS01_LOCUS42591</name>
</gene>
<sequence length="448" mass="51154">IKAEKTSVKPDDSDSRITDELPSLVKYGKFCMQPPEFDVDGKPQNTPSPFDLEIFTLRGASNVNTLQLILRPKGITYHYMVMQAVNEDGIPIGMFHHYPCTNAVNQTKFHPTGINRIMNFCTMQKYSQDPVNKKYGNTNLMYTMYRPEEGHLEDAMVFWSWQKHLGKPPPRKIQFRYAAVKEVEGEEDMYWVMHSPIINFQEKDIYVEPDDLGIIKSLQIQCYTNKLSDSSDSNFALTKDNAEIIVNNIFLEEVVTFPATPSTFKEATKTSTSLVTKSSTGMPTLVKYHGSCKHIEQFQVEGIPESSNPPNPLINSKWGNTRMAYIIPNETAGYESLATESIFWSWSMNDGNQPKKIQFKVAAIHKVKNDPYLFWVDIKSPVIDVRDVIKLAKPEDFVKKAVKCYETELAKTSNRNFVLSSSQDDISLNKRFLQDLLPAFGKFIHLLN</sequence>
<name>A0A8J2Q487_9HEXA</name>
<dbReference type="AlphaFoldDB" id="A0A8J2Q487"/>
<organism evidence="1 2">
    <name type="scientific">Allacma fusca</name>
    <dbReference type="NCBI Taxonomy" id="39272"/>
    <lineage>
        <taxon>Eukaryota</taxon>
        <taxon>Metazoa</taxon>
        <taxon>Ecdysozoa</taxon>
        <taxon>Arthropoda</taxon>
        <taxon>Hexapoda</taxon>
        <taxon>Collembola</taxon>
        <taxon>Symphypleona</taxon>
        <taxon>Sminthuridae</taxon>
        <taxon>Allacma</taxon>
    </lineage>
</organism>
<dbReference type="Proteomes" id="UP000708208">
    <property type="component" value="Unassembled WGS sequence"/>
</dbReference>
<evidence type="ECO:0000313" key="2">
    <source>
        <dbReference type="Proteomes" id="UP000708208"/>
    </source>
</evidence>
<protein>
    <submittedName>
        <fullName evidence="1">Uncharacterized protein</fullName>
    </submittedName>
</protein>
<proteinExistence type="predicted"/>